<dbReference type="InterPro" id="IPR014012">
    <property type="entry name" value="HSA_dom"/>
</dbReference>
<evidence type="ECO:0000256" key="6">
    <source>
        <dbReference type="SAM" id="MobiDB-lite"/>
    </source>
</evidence>
<feature type="compositionally biased region" description="Low complexity" evidence="6">
    <location>
        <begin position="939"/>
        <end position="952"/>
    </location>
</feature>
<evidence type="ECO:0000313" key="9">
    <source>
        <dbReference type="Proteomes" id="UP000186303"/>
    </source>
</evidence>
<dbReference type="OMA" id="CYERCKW"/>
<feature type="compositionally biased region" description="Pro residues" evidence="6">
    <location>
        <begin position="871"/>
        <end position="884"/>
    </location>
</feature>
<proteinExistence type="predicted"/>
<evidence type="ECO:0000313" key="8">
    <source>
        <dbReference type="EMBL" id="SHO76746.1"/>
    </source>
</evidence>
<dbReference type="Pfam" id="PF07529">
    <property type="entry name" value="HSA"/>
    <property type="match status" value="1"/>
</dbReference>
<evidence type="ECO:0000256" key="4">
    <source>
        <dbReference type="ARBA" id="ARBA00025178"/>
    </source>
</evidence>
<keyword evidence="2" id="KW-0156">Chromatin regulator</keyword>
<feature type="compositionally biased region" description="Low complexity" evidence="6">
    <location>
        <begin position="1100"/>
        <end position="1132"/>
    </location>
</feature>
<keyword evidence="9" id="KW-1185">Reference proteome</keyword>
<comment type="subcellular location">
    <subcellularLocation>
        <location evidence="1">Nucleus</location>
    </subcellularLocation>
</comment>
<dbReference type="AlphaFoldDB" id="A0A1M8A2T6"/>
<comment type="function">
    <text evidence="4">Component of the NuA4 histone acetyltransferase complex which is involved in transcriptional activation of selected genes principally by acetylation of nucleosomal histone H4 and H2A. The NuA4 complex is also involved in DNA repair.</text>
</comment>
<feature type="region of interest" description="Disordered" evidence="6">
    <location>
        <begin position="1100"/>
        <end position="1158"/>
    </location>
</feature>
<feature type="compositionally biased region" description="Low complexity" evidence="6">
    <location>
        <begin position="747"/>
        <end position="764"/>
    </location>
</feature>
<reference evidence="9" key="1">
    <citation type="journal article" date="2017" name="Nucleic Acids Res.">
        <title>Proteogenomics produces comprehensive and highly accurate protein-coding gene annotation in a complete genome assembly of Malassezia sympodialis.</title>
        <authorList>
            <person name="Zhu Y."/>
            <person name="Engstroem P.G."/>
            <person name="Tellgren-Roth C."/>
            <person name="Baudo C.D."/>
            <person name="Kennell J.C."/>
            <person name="Sun S."/>
            <person name="Billmyre R.B."/>
            <person name="Schroeder M.S."/>
            <person name="Andersson A."/>
            <person name="Holm T."/>
            <person name="Sigurgeirsson B."/>
            <person name="Wu G."/>
            <person name="Sankaranarayanan S.R."/>
            <person name="Siddharthan R."/>
            <person name="Sanyal K."/>
            <person name="Lundeberg J."/>
            <person name="Nystedt B."/>
            <person name="Boekhout T."/>
            <person name="Dawson T.L. Jr."/>
            <person name="Heitman J."/>
            <person name="Scheynius A."/>
            <person name="Lehtioe J."/>
        </authorList>
    </citation>
    <scope>NUCLEOTIDE SEQUENCE [LARGE SCALE GENOMIC DNA]</scope>
    <source>
        <strain evidence="9">ATCC 42132</strain>
    </source>
</reference>
<dbReference type="SMART" id="SM00573">
    <property type="entry name" value="HSA"/>
    <property type="match status" value="1"/>
</dbReference>
<dbReference type="GO" id="GO:0006281">
    <property type="term" value="P:DNA repair"/>
    <property type="evidence" value="ECO:0007669"/>
    <property type="project" value="TreeGrafter"/>
</dbReference>
<dbReference type="GO" id="GO:0035267">
    <property type="term" value="C:NuA4 histone acetyltransferase complex"/>
    <property type="evidence" value="ECO:0007669"/>
    <property type="project" value="TreeGrafter"/>
</dbReference>
<dbReference type="STRING" id="1230383.A0A1M8A2T6"/>
<feature type="region of interest" description="Disordered" evidence="6">
    <location>
        <begin position="813"/>
        <end position="884"/>
    </location>
</feature>
<organism evidence="8 9">
    <name type="scientific">Malassezia sympodialis (strain ATCC 42132)</name>
    <name type="common">Atopic eczema-associated yeast</name>
    <dbReference type="NCBI Taxonomy" id="1230383"/>
    <lineage>
        <taxon>Eukaryota</taxon>
        <taxon>Fungi</taxon>
        <taxon>Dikarya</taxon>
        <taxon>Basidiomycota</taxon>
        <taxon>Ustilaginomycotina</taxon>
        <taxon>Malasseziomycetes</taxon>
        <taxon>Malasseziales</taxon>
        <taxon>Malasseziaceae</taxon>
        <taxon>Malassezia</taxon>
    </lineage>
</organism>
<dbReference type="VEuPathDB" id="FungiDB:MSYG_1084"/>
<evidence type="ECO:0000259" key="7">
    <source>
        <dbReference type="PROSITE" id="PS51204"/>
    </source>
</evidence>
<feature type="compositionally biased region" description="Low complexity" evidence="6">
    <location>
        <begin position="378"/>
        <end position="396"/>
    </location>
</feature>
<feature type="compositionally biased region" description="Low complexity" evidence="6">
    <location>
        <begin position="212"/>
        <end position="227"/>
    </location>
</feature>
<feature type="region of interest" description="Disordered" evidence="6">
    <location>
        <begin position="939"/>
        <end position="1055"/>
    </location>
</feature>
<dbReference type="InterPro" id="IPR001005">
    <property type="entry name" value="SANT/Myb"/>
</dbReference>
<feature type="compositionally biased region" description="Gly residues" evidence="6">
    <location>
        <begin position="953"/>
        <end position="964"/>
    </location>
</feature>
<dbReference type="Proteomes" id="UP000186303">
    <property type="component" value="Chromosome 2"/>
</dbReference>
<evidence type="ECO:0000256" key="1">
    <source>
        <dbReference type="ARBA" id="ARBA00004123"/>
    </source>
</evidence>
<feature type="region of interest" description="Disordered" evidence="6">
    <location>
        <begin position="109"/>
        <end position="146"/>
    </location>
</feature>
<evidence type="ECO:0000256" key="5">
    <source>
        <dbReference type="ARBA" id="ARBA00029670"/>
    </source>
</evidence>
<dbReference type="GO" id="GO:0005634">
    <property type="term" value="C:nucleus"/>
    <property type="evidence" value="ECO:0007669"/>
    <property type="project" value="UniProtKB-SubCell"/>
</dbReference>
<dbReference type="EMBL" id="LT671822">
    <property type="protein sequence ID" value="SHO76746.1"/>
    <property type="molecule type" value="Genomic_DNA"/>
</dbReference>
<dbReference type="CDD" id="cd00167">
    <property type="entry name" value="SANT"/>
    <property type="match status" value="1"/>
</dbReference>
<dbReference type="PROSITE" id="PS51204">
    <property type="entry name" value="HSA"/>
    <property type="match status" value="1"/>
</dbReference>
<dbReference type="Pfam" id="PF13921">
    <property type="entry name" value="Myb_DNA-bind_6"/>
    <property type="match status" value="1"/>
</dbReference>
<feature type="compositionally biased region" description="Low complexity" evidence="6">
    <location>
        <begin position="813"/>
        <end position="829"/>
    </location>
</feature>
<dbReference type="PANTHER" id="PTHR46459">
    <property type="entry name" value="E1A-BINDING PROTEIN P400-RELATED"/>
    <property type="match status" value="1"/>
</dbReference>
<feature type="region of interest" description="Disordered" evidence="6">
    <location>
        <begin position="362"/>
        <end position="465"/>
    </location>
</feature>
<sequence>MAVDVGTATTRDVEASSSRLTLDELRSECISQCRDQQSTLARGHRAELRHLLFLLHASEGDPAGAAHVPSGLPAVAETDPGVEAHALPRGAADLAERVAAAAQALRAQAAAHLQPDREGSAPAEPVRQPPRARPSRGTTRLPPSPMPWPAMEYEQALPNPMAPLALQVLAPNPLSVTYASSLRPLPSDPTRRLTGIGMGGGSIHHRARRAPKGAASGKPGAKTAPASADLARWSVRVRAASSASLVRKANKCLLTRDWKVAFTEQKFIKAMARIDELKQAGLWSFRQPKRSRGPMERKTHWDFMLEEMRWLQTDFREERKWKLAMAYELVHQVAQWHRATPEERAALCVQRGRRRAWAMELDEPAADRPPMEMDESGADVVAEAEASEAPAEAPADGEAHADGESVAHGESDADGEVHAEGEAHADGDARAEGDADAESEPRSGPTLTHAESEAPSESAPLRKDADQQVTLADRLPLALMTAIRAPIFGLDMTATSVSPWALLQNLDPQTSQALMRLDGTLDAQDLDFGRLFPELPQYAPPAATPEDGTAPKRRDEVAGASMSRLVHVSRLLDAKPALVSTLDPANHRANGHWHSVSDYTLGAADVAERGAEPGGASPWAVPPGSLLFARKAGKPARDHASPLGAPAAPANPEARIAQLSWTSDDDAFLQALAKHYQEHWALIADIFNSARWVRAAERRTAWDCYERCKWLANEQREQRPDGKDARKHRQHLLEIMRKTAKRREQAQRQAAAAATANANTKRAALGAHDTHGQSKSLATPTPQALSLLKAERDQAALRQFFEQQRASQLALAQQAQQQMQQPQAPQRRPIVQTQAQAADEQRKAPVLTATPPPAKSPAGSTPHAAQMALPRPSPPAQGSPSPVPAQPYLAALAANQGLGASKPTSHVAMAAAASAGMPGTLPFVRAGQPFFPLDMAKSPGVPGASPSAAAGAGSAGGAGAGAGAAGAPQAPRPPQPIVIAASPQSQALRMGRPPGAMDARPLGFGEASPNPGSPSLAFSAPMGLQTMPSGAGTAGVRPAGGAHLGSPPAPAVNAAPPNLHALQQQLAMTLAASHLSQEQINGLAVQLYKQAQAQQQQQRQAQAQAQAQAASGAAASAPAAHAPSPLSGQAPQGAGGDGAGVARFAAQNLPGGASGSGP</sequence>
<dbReference type="GO" id="GO:0006325">
    <property type="term" value="P:chromatin organization"/>
    <property type="evidence" value="ECO:0007669"/>
    <property type="project" value="UniProtKB-KW"/>
</dbReference>
<dbReference type="PANTHER" id="PTHR46459:SF1">
    <property type="entry name" value="E1A-BINDING PROTEIN P400"/>
    <property type="match status" value="1"/>
</dbReference>
<dbReference type="GO" id="GO:0016740">
    <property type="term" value="F:transferase activity"/>
    <property type="evidence" value="ECO:0007669"/>
    <property type="project" value="UniProtKB-KW"/>
</dbReference>
<keyword evidence="8" id="KW-0808">Transferase</keyword>
<feature type="compositionally biased region" description="Basic and acidic residues" evidence="6">
    <location>
        <begin position="397"/>
        <end position="433"/>
    </location>
</feature>
<feature type="region of interest" description="Disordered" evidence="6">
    <location>
        <begin position="199"/>
        <end position="227"/>
    </location>
</feature>
<dbReference type="GO" id="GO:0003682">
    <property type="term" value="F:chromatin binding"/>
    <property type="evidence" value="ECO:0007669"/>
    <property type="project" value="TreeGrafter"/>
</dbReference>
<accession>A0A1M8A2T6</accession>
<feature type="domain" description="HSA" evidence="7">
    <location>
        <begin position="288"/>
        <end position="367"/>
    </location>
</feature>
<evidence type="ECO:0000256" key="2">
    <source>
        <dbReference type="ARBA" id="ARBA00022853"/>
    </source>
</evidence>
<keyword evidence="3" id="KW-0539">Nucleus</keyword>
<gene>
    <name evidence="8" type="ORF">MSYG_1084</name>
</gene>
<feature type="region of interest" description="Disordered" evidence="6">
    <location>
        <begin position="740"/>
        <end position="780"/>
    </location>
</feature>
<evidence type="ECO:0000256" key="3">
    <source>
        <dbReference type="ARBA" id="ARBA00023242"/>
    </source>
</evidence>
<protein>
    <recommendedName>
        <fullName evidence="5">Vacuolar import and degradation protein 21</fullName>
    </recommendedName>
</protein>
<dbReference type="OrthoDB" id="60843at2759"/>
<name>A0A1M8A2T6_MALS4</name>